<dbReference type="EMBL" id="QZFU01000010">
    <property type="protein sequence ID" value="RJO79273.1"/>
    <property type="molecule type" value="Genomic_DNA"/>
</dbReference>
<proteinExistence type="predicted"/>
<feature type="signal peptide" evidence="2">
    <location>
        <begin position="1"/>
        <end position="24"/>
    </location>
</feature>
<feature type="chain" id="PRO_5017395649" description="DUF8020 domain-containing protein" evidence="2">
    <location>
        <begin position="25"/>
        <end position="182"/>
    </location>
</feature>
<feature type="domain" description="DUF8020" evidence="3">
    <location>
        <begin position="43"/>
        <end position="115"/>
    </location>
</feature>
<comment type="caution">
    <text evidence="4">The sequence shown here is derived from an EMBL/GenBank/DDBJ whole genome shotgun (WGS) entry which is preliminary data.</text>
</comment>
<keyword evidence="5" id="KW-1185">Reference proteome</keyword>
<name>A0A3A4K365_9NOCA</name>
<dbReference type="AlphaFoldDB" id="A0A3A4K365"/>
<evidence type="ECO:0000256" key="2">
    <source>
        <dbReference type="SAM" id="SignalP"/>
    </source>
</evidence>
<feature type="transmembrane region" description="Helical" evidence="1">
    <location>
        <begin position="157"/>
        <end position="181"/>
    </location>
</feature>
<dbReference type="RefSeq" id="WP_120037639.1">
    <property type="nucleotide sequence ID" value="NZ_QZFU01000010.1"/>
</dbReference>
<dbReference type="Pfam" id="PF26059">
    <property type="entry name" value="DUF8020"/>
    <property type="match status" value="1"/>
</dbReference>
<evidence type="ECO:0000259" key="3">
    <source>
        <dbReference type="Pfam" id="PF26059"/>
    </source>
</evidence>
<evidence type="ECO:0000313" key="4">
    <source>
        <dbReference type="EMBL" id="RJO79273.1"/>
    </source>
</evidence>
<organism evidence="4 5">
    <name type="scientific">Nocardia panacis</name>
    <dbReference type="NCBI Taxonomy" id="2340916"/>
    <lineage>
        <taxon>Bacteria</taxon>
        <taxon>Bacillati</taxon>
        <taxon>Actinomycetota</taxon>
        <taxon>Actinomycetes</taxon>
        <taxon>Mycobacteriales</taxon>
        <taxon>Nocardiaceae</taxon>
        <taxon>Nocardia</taxon>
    </lineage>
</organism>
<gene>
    <name evidence="4" type="ORF">D5S18_02780</name>
</gene>
<dbReference type="InterPro" id="IPR058333">
    <property type="entry name" value="DUF8020"/>
</dbReference>
<keyword evidence="1" id="KW-0472">Membrane</keyword>
<evidence type="ECO:0000313" key="5">
    <source>
        <dbReference type="Proteomes" id="UP000266677"/>
    </source>
</evidence>
<sequence length="182" mass="18046">MFIRKLVATSVLAIAATSITTVMAHGEAELAHDVTINGVDGSVAYTTTLAADHSTAVVDLASGKFVLGGDGVTVVAADGATVGTIPTVLRVPTGETYAVTPSLSRNDTSLTLTPVGGPTQAALDSRDLPFTHQADSDGGAVVAGAVIGCVVGIVIGIWFFLVGAIVGCFIGAIIGGLIGLAL</sequence>
<protein>
    <recommendedName>
        <fullName evidence="3">DUF8020 domain-containing protein</fullName>
    </recommendedName>
</protein>
<evidence type="ECO:0000256" key="1">
    <source>
        <dbReference type="SAM" id="Phobius"/>
    </source>
</evidence>
<dbReference type="OrthoDB" id="4559353at2"/>
<dbReference type="Proteomes" id="UP000266677">
    <property type="component" value="Unassembled WGS sequence"/>
</dbReference>
<keyword evidence="1" id="KW-0812">Transmembrane</keyword>
<reference evidence="4 5" key="1">
    <citation type="submission" date="2018-09" db="EMBL/GenBank/DDBJ databases">
        <title>YIM PH21274 draft genome.</title>
        <authorList>
            <person name="Miao C."/>
        </authorList>
    </citation>
    <scope>NUCLEOTIDE SEQUENCE [LARGE SCALE GENOMIC DNA]</scope>
    <source>
        <strain evidence="4 5">YIM PH 21724</strain>
    </source>
</reference>
<accession>A0A3A4K365</accession>
<keyword evidence="2" id="KW-0732">Signal</keyword>
<keyword evidence="1" id="KW-1133">Transmembrane helix</keyword>